<dbReference type="Gene3D" id="3.40.50.620">
    <property type="entry name" value="HUPs"/>
    <property type="match status" value="1"/>
</dbReference>
<dbReference type="EC" id="1.8.4.10" evidence="9 14"/>
<keyword evidence="4 14" id="KW-0560">Oxidoreductase</keyword>
<dbReference type="GO" id="GO:0004604">
    <property type="term" value="F:phosphoadenylyl-sulfate reductase (thioredoxin) activity"/>
    <property type="evidence" value="ECO:0007669"/>
    <property type="project" value="UniProtKB-UniRule"/>
</dbReference>
<feature type="binding site" evidence="14">
    <location>
        <position position="128"/>
    </location>
    <ligand>
        <name>[4Fe-4S] cluster</name>
        <dbReference type="ChEBI" id="CHEBI:49883"/>
    </ligand>
</feature>
<evidence type="ECO:0000256" key="11">
    <source>
        <dbReference type="ARBA" id="ARBA00030894"/>
    </source>
</evidence>
<evidence type="ECO:0000259" key="15">
    <source>
        <dbReference type="Pfam" id="PF01507"/>
    </source>
</evidence>
<dbReference type="GO" id="GO:0019344">
    <property type="term" value="P:cysteine biosynthetic process"/>
    <property type="evidence" value="ECO:0007669"/>
    <property type="project" value="InterPro"/>
</dbReference>
<evidence type="ECO:0000256" key="8">
    <source>
        <dbReference type="ARBA" id="ARBA00024327"/>
    </source>
</evidence>
<dbReference type="OrthoDB" id="9794018at2"/>
<dbReference type="NCBIfam" id="TIGR02055">
    <property type="entry name" value="APS_reductase"/>
    <property type="match status" value="1"/>
</dbReference>
<evidence type="ECO:0000256" key="13">
    <source>
        <dbReference type="ARBA" id="ARBA00048441"/>
    </source>
</evidence>
<keyword evidence="6 14" id="KW-0411">Iron-sulfur</keyword>
<dbReference type="CDD" id="cd23945">
    <property type="entry name" value="PAPS_reductase"/>
    <property type="match status" value="1"/>
</dbReference>
<evidence type="ECO:0000256" key="14">
    <source>
        <dbReference type="HAMAP-Rule" id="MF_00063"/>
    </source>
</evidence>
<evidence type="ECO:0000256" key="7">
    <source>
        <dbReference type="ARBA" id="ARBA00024298"/>
    </source>
</evidence>
<feature type="binding site" evidence="14">
    <location>
        <position position="214"/>
    </location>
    <ligand>
        <name>[4Fe-4S] cluster</name>
        <dbReference type="ChEBI" id="CHEBI:49883"/>
    </ligand>
</feature>
<dbReference type="STRING" id="1931275.BV914_07605"/>
<dbReference type="Proteomes" id="UP000193303">
    <property type="component" value="Unassembled WGS sequence"/>
</dbReference>
<dbReference type="GO" id="GO:0046872">
    <property type="term" value="F:metal ion binding"/>
    <property type="evidence" value="ECO:0007669"/>
    <property type="project" value="UniProtKB-KW"/>
</dbReference>
<feature type="domain" description="Phosphoadenosine phosphosulphate reductase" evidence="15">
    <location>
        <begin position="43"/>
        <end position="217"/>
    </location>
</feature>
<gene>
    <name evidence="14" type="primary">cysH</name>
    <name evidence="16" type="ORF">BV912_07935</name>
</gene>
<dbReference type="SUPFAM" id="SSF52402">
    <property type="entry name" value="Adenine nucleotide alpha hydrolases-like"/>
    <property type="match status" value="1"/>
</dbReference>
<evidence type="ECO:0000256" key="6">
    <source>
        <dbReference type="ARBA" id="ARBA00023014"/>
    </source>
</evidence>
<feature type="binding site" evidence="14">
    <location>
        <position position="129"/>
    </location>
    <ligand>
        <name>[4Fe-4S] cluster</name>
        <dbReference type="ChEBI" id="CHEBI:49883"/>
    </ligand>
</feature>
<dbReference type="PIRSF" id="PIRSF000857">
    <property type="entry name" value="PAPS_reductase"/>
    <property type="match status" value="1"/>
</dbReference>
<feature type="binding site" evidence="14">
    <location>
        <position position="211"/>
    </location>
    <ligand>
        <name>[4Fe-4S] cluster</name>
        <dbReference type="ChEBI" id="CHEBI:49883"/>
    </ligand>
</feature>
<dbReference type="NCBIfam" id="NF002537">
    <property type="entry name" value="PRK02090.1"/>
    <property type="match status" value="1"/>
</dbReference>
<comment type="pathway">
    <text evidence="8 14">Sulfur metabolism; hydrogen sulfide biosynthesis; sulfite from sulfate.</text>
</comment>
<dbReference type="InterPro" id="IPR002500">
    <property type="entry name" value="PAPS_reduct_dom"/>
</dbReference>
<evidence type="ECO:0000256" key="1">
    <source>
        <dbReference type="ARBA" id="ARBA00009732"/>
    </source>
</evidence>
<dbReference type="EMBL" id="MTAB01000016">
    <property type="protein sequence ID" value="OSI20364.1"/>
    <property type="molecule type" value="Genomic_DNA"/>
</dbReference>
<dbReference type="InterPro" id="IPR004511">
    <property type="entry name" value="PAPS/APS_Rdtase"/>
</dbReference>
<dbReference type="GO" id="GO:0070814">
    <property type="term" value="P:hydrogen sulfide biosynthetic process"/>
    <property type="evidence" value="ECO:0007669"/>
    <property type="project" value="UniProtKB-UniRule"/>
</dbReference>
<evidence type="ECO:0000256" key="3">
    <source>
        <dbReference type="ARBA" id="ARBA00022723"/>
    </source>
</evidence>
<dbReference type="NCBIfam" id="TIGR00434">
    <property type="entry name" value="cysH"/>
    <property type="match status" value="1"/>
</dbReference>
<dbReference type="HAMAP" id="MF_00063">
    <property type="entry name" value="CysH"/>
    <property type="match status" value="1"/>
</dbReference>
<accession>A0A1X3DHT3</accession>
<dbReference type="Pfam" id="PF01507">
    <property type="entry name" value="PAPS_reduct"/>
    <property type="match status" value="1"/>
</dbReference>
<evidence type="ECO:0000256" key="2">
    <source>
        <dbReference type="ARBA" id="ARBA00022490"/>
    </source>
</evidence>
<dbReference type="PANTHER" id="PTHR46482:SF9">
    <property type="entry name" value="5'-ADENYLYLSULFATE REDUCTASE 1, CHLOROPLASTIC"/>
    <property type="match status" value="1"/>
</dbReference>
<comment type="similarity">
    <text evidence="1 14">Belongs to the PAPS reductase family. CysH subfamily.</text>
</comment>
<comment type="cofactor">
    <cofactor evidence="14">
        <name>[4Fe-4S] cluster</name>
        <dbReference type="ChEBI" id="CHEBI:49883"/>
    </cofactor>
    <text evidence="14">Binds 1 [4Fe-4S] cluster per subunit.</text>
</comment>
<keyword evidence="3 14" id="KW-0479">Metal-binding</keyword>
<dbReference type="GO" id="GO:0051539">
    <property type="term" value="F:4 iron, 4 sulfur cluster binding"/>
    <property type="evidence" value="ECO:0007669"/>
    <property type="project" value="UniProtKB-UniRule"/>
</dbReference>
<evidence type="ECO:0000256" key="12">
    <source>
        <dbReference type="ARBA" id="ARBA00032041"/>
    </source>
</evidence>
<dbReference type="GO" id="GO:0005737">
    <property type="term" value="C:cytoplasm"/>
    <property type="evidence" value="ECO:0007669"/>
    <property type="project" value="UniProtKB-SubCell"/>
</dbReference>
<comment type="caution">
    <text evidence="16">The sequence shown here is derived from an EMBL/GenBank/DDBJ whole genome shotgun (WGS) entry which is preliminary data.</text>
</comment>
<name>A0A1X3DHT3_9NEIS</name>
<dbReference type="PANTHER" id="PTHR46482">
    <property type="entry name" value="5'-ADENYLYLSULFATE REDUCTASE 3, CHLOROPLASTIC"/>
    <property type="match status" value="1"/>
</dbReference>
<reference evidence="17" key="1">
    <citation type="submission" date="2017-01" db="EMBL/GenBank/DDBJ databases">
        <authorList>
            <person name="Mah S.A."/>
            <person name="Swanson W.J."/>
            <person name="Moy G.W."/>
            <person name="Vacquier V.D."/>
        </authorList>
    </citation>
    <scope>NUCLEOTIDE SEQUENCE [LARGE SCALE GENOMIC DNA]</scope>
    <source>
        <strain evidence="17">124861</strain>
    </source>
</reference>
<organism evidence="16 17">
    <name type="scientific">Neisseria dumasiana</name>
    <dbReference type="NCBI Taxonomy" id="1931275"/>
    <lineage>
        <taxon>Bacteria</taxon>
        <taxon>Pseudomonadati</taxon>
        <taxon>Pseudomonadota</taxon>
        <taxon>Betaproteobacteria</taxon>
        <taxon>Neisseriales</taxon>
        <taxon>Neisseriaceae</taxon>
        <taxon>Neisseria</taxon>
    </lineage>
</organism>
<dbReference type="InterPro" id="IPR011798">
    <property type="entry name" value="APS_reductase"/>
</dbReference>
<dbReference type="GO" id="GO:0019379">
    <property type="term" value="P:sulfate assimilation, phosphoadenylyl sulfate reduction by phosphoadenylyl-sulfate reductase (thioredoxin)"/>
    <property type="evidence" value="ECO:0007669"/>
    <property type="project" value="UniProtKB-UniRule"/>
</dbReference>
<dbReference type="RefSeq" id="WP_085359698.1">
    <property type="nucleotide sequence ID" value="NZ_MTAB01000016.1"/>
</dbReference>
<evidence type="ECO:0000313" key="17">
    <source>
        <dbReference type="Proteomes" id="UP000193303"/>
    </source>
</evidence>
<evidence type="ECO:0000256" key="9">
    <source>
        <dbReference type="ARBA" id="ARBA00024386"/>
    </source>
</evidence>
<comment type="subcellular location">
    <subcellularLocation>
        <location evidence="14">Cytoplasm</location>
    </subcellularLocation>
</comment>
<evidence type="ECO:0000256" key="10">
    <source>
        <dbReference type="ARBA" id="ARBA00029514"/>
    </source>
</evidence>
<protein>
    <recommendedName>
        <fullName evidence="10 14">Adenosine 5'-phosphosulfate reductase</fullName>
        <shortName evidence="14">APS reductase</shortName>
        <ecNumber evidence="9 14">1.8.4.10</ecNumber>
    </recommendedName>
    <alternativeName>
        <fullName evidence="12 14">5'-adenylylsulfate reductase</fullName>
    </alternativeName>
    <alternativeName>
        <fullName evidence="11 14">Thioredoxin-dependent 5'-adenylylsulfate reductase</fullName>
    </alternativeName>
</protein>
<dbReference type="InterPro" id="IPR014729">
    <property type="entry name" value="Rossmann-like_a/b/a_fold"/>
</dbReference>
<dbReference type="AlphaFoldDB" id="A0A1X3DHT3"/>
<keyword evidence="2 14" id="KW-0963">Cytoplasm</keyword>
<comment type="function">
    <text evidence="7 14">Catalyzes the formation of sulfite from adenosine 5'-phosphosulfate (APS) using thioredoxin as an electron donor.</text>
</comment>
<feature type="active site" description="Nucleophile; cysteine thiosulfonate intermediate" evidence="14">
    <location>
        <position position="239"/>
    </location>
</feature>
<evidence type="ECO:0000256" key="5">
    <source>
        <dbReference type="ARBA" id="ARBA00023004"/>
    </source>
</evidence>
<proteinExistence type="inferred from homology"/>
<dbReference type="GO" id="GO:0043866">
    <property type="term" value="F:adenylyl-sulfate reductase (thioredoxin) activity"/>
    <property type="evidence" value="ECO:0007669"/>
    <property type="project" value="UniProtKB-EC"/>
</dbReference>
<keyword evidence="5 14" id="KW-0408">Iron</keyword>
<comment type="catalytic activity">
    <reaction evidence="13 14">
        <text>[thioredoxin]-disulfide + sulfite + AMP + 2 H(+) = adenosine 5'-phosphosulfate + [thioredoxin]-dithiol</text>
        <dbReference type="Rhea" id="RHEA:21976"/>
        <dbReference type="Rhea" id="RHEA-COMP:10698"/>
        <dbReference type="Rhea" id="RHEA-COMP:10700"/>
        <dbReference type="ChEBI" id="CHEBI:15378"/>
        <dbReference type="ChEBI" id="CHEBI:17359"/>
        <dbReference type="ChEBI" id="CHEBI:29950"/>
        <dbReference type="ChEBI" id="CHEBI:50058"/>
        <dbReference type="ChEBI" id="CHEBI:58243"/>
        <dbReference type="ChEBI" id="CHEBI:456215"/>
        <dbReference type="EC" id="1.8.4.10"/>
    </reaction>
</comment>
<sequence>MSLHAPKFWQIPAPAPTESGRLKSLENTLGERLHEIADRFPHAVLASSLAVEDMVIADMIGRLKLPLRIITLNTGKLNAETVALIDESNIRYPFQIEVFHPDADTAAAFERQFGQAAMYESVDLRRQCCHIRKIEPLNRALAQAPAWMTGQRRSQSDTRSGLDFEEFDGARGIAKFNPIFDWEEADVWAYAHAHNVPLNALYRCGYPSIGCEPCTRPVKLGENIRAGRWWWENKDSKECGLHK</sequence>
<evidence type="ECO:0000313" key="16">
    <source>
        <dbReference type="EMBL" id="OSI20364.1"/>
    </source>
</evidence>
<evidence type="ECO:0000256" key="4">
    <source>
        <dbReference type="ARBA" id="ARBA00023002"/>
    </source>
</evidence>